<feature type="transmembrane region" description="Helical" evidence="1">
    <location>
        <begin position="92"/>
        <end position="112"/>
    </location>
</feature>
<evidence type="ECO:0000313" key="3">
    <source>
        <dbReference type="Proteomes" id="UP000280444"/>
    </source>
</evidence>
<feature type="transmembrane region" description="Helical" evidence="1">
    <location>
        <begin position="60"/>
        <end position="85"/>
    </location>
</feature>
<dbReference type="Proteomes" id="UP000280444">
    <property type="component" value="Unassembled WGS sequence"/>
</dbReference>
<evidence type="ECO:0000256" key="1">
    <source>
        <dbReference type="SAM" id="Phobius"/>
    </source>
</evidence>
<dbReference type="EMBL" id="RQZF01000001">
    <property type="protein sequence ID" value="RRC96468.1"/>
    <property type="molecule type" value="Genomic_DNA"/>
</dbReference>
<proteinExistence type="predicted"/>
<dbReference type="RefSeq" id="WP_124868085.1">
    <property type="nucleotide sequence ID" value="NZ_RQZF01000001.1"/>
</dbReference>
<accession>A0A3P1SH38</accession>
<keyword evidence="1" id="KW-0472">Membrane</keyword>
<organism evidence="2 3">
    <name type="scientific">Schaalia canis</name>
    <dbReference type="NCBI Taxonomy" id="100469"/>
    <lineage>
        <taxon>Bacteria</taxon>
        <taxon>Bacillati</taxon>
        <taxon>Actinomycetota</taxon>
        <taxon>Actinomycetes</taxon>
        <taxon>Actinomycetales</taxon>
        <taxon>Actinomycetaceae</taxon>
        <taxon>Schaalia</taxon>
    </lineage>
</organism>
<name>A0A3P1SH38_9ACTO</name>
<evidence type="ECO:0000313" key="2">
    <source>
        <dbReference type="EMBL" id="RRC96468.1"/>
    </source>
</evidence>
<protein>
    <submittedName>
        <fullName evidence="2">Uncharacterized protein</fullName>
    </submittedName>
</protein>
<reference evidence="2 3" key="1">
    <citation type="submission" date="2018-11" db="EMBL/GenBank/DDBJ databases">
        <title>Genomes From Bacteria Associated with the Canine Oral Cavity: a Test Case for Automated Genome-Based Taxonomic Assignment.</title>
        <authorList>
            <person name="Coil D.A."/>
            <person name="Jospin G."/>
            <person name="Darling A.E."/>
            <person name="Wallis C."/>
            <person name="Davis I.J."/>
            <person name="Harris S."/>
            <person name="Eisen J.A."/>
            <person name="Holcombe L.J."/>
            <person name="O'Flynn C."/>
        </authorList>
    </citation>
    <scope>NUCLEOTIDE SEQUENCE [LARGE SCALE GENOMIC DNA]</scope>
    <source>
        <strain evidence="2 3">OH770</strain>
    </source>
</reference>
<sequence>MNTRISTQDATATPVRMRWVFLLPLIIPAALLCITAWAWLQSWLGNPPAYAGEYFLWSNIALVTILAPLVVAIYVVSGAFAFKLFTGKQRTIFSLLLALPAIALALFWVVAFSVEMGAPEAMSSWVAVLFTLSLPVALFAGLAAFRLSRK</sequence>
<gene>
    <name evidence="2" type="ORF">EII11_02180</name>
</gene>
<comment type="caution">
    <text evidence="2">The sequence shown here is derived from an EMBL/GenBank/DDBJ whole genome shotgun (WGS) entry which is preliminary data.</text>
</comment>
<keyword evidence="1" id="KW-1133">Transmembrane helix</keyword>
<keyword evidence="3" id="KW-1185">Reference proteome</keyword>
<feature type="transmembrane region" description="Helical" evidence="1">
    <location>
        <begin position="20"/>
        <end position="40"/>
    </location>
</feature>
<feature type="transmembrane region" description="Helical" evidence="1">
    <location>
        <begin position="124"/>
        <end position="145"/>
    </location>
</feature>
<dbReference type="AlphaFoldDB" id="A0A3P1SH38"/>
<keyword evidence="1" id="KW-0812">Transmembrane</keyword>